<evidence type="ECO:0000256" key="1">
    <source>
        <dbReference type="SAM" id="MobiDB-lite"/>
    </source>
</evidence>
<dbReference type="EMBL" id="UGET01000004">
    <property type="protein sequence ID" value="STL85842.1"/>
    <property type="molecule type" value="Genomic_DNA"/>
</dbReference>
<proteinExistence type="predicted"/>
<protein>
    <submittedName>
        <fullName evidence="2">Uncharacterized protein</fullName>
    </submittedName>
</protein>
<gene>
    <name evidence="2" type="ORF">NCTC13148_03707</name>
</gene>
<organism evidence="2 3">
    <name type="scientific">Escherichia coli</name>
    <dbReference type="NCBI Taxonomy" id="562"/>
    <lineage>
        <taxon>Bacteria</taxon>
        <taxon>Pseudomonadati</taxon>
        <taxon>Pseudomonadota</taxon>
        <taxon>Gammaproteobacteria</taxon>
        <taxon>Enterobacterales</taxon>
        <taxon>Enterobacteriaceae</taxon>
        <taxon>Escherichia</taxon>
    </lineage>
</organism>
<evidence type="ECO:0000313" key="3">
    <source>
        <dbReference type="Proteomes" id="UP000254255"/>
    </source>
</evidence>
<dbReference type="Proteomes" id="UP000254255">
    <property type="component" value="Unassembled WGS sequence"/>
</dbReference>
<accession>A0A377C8H6</accession>
<name>A0A377C8H6_ECOLX</name>
<feature type="region of interest" description="Disordered" evidence="1">
    <location>
        <begin position="70"/>
        <end position="97"/>
    </location>
</feature>
<dbReference type="AlphaFoldDB" id="A0A377C8H6"/>
<evidence type="ECO:0000313" key="2">
    <source>
        <dbReference type="EMBL" id="STL85842.1"/>
    </source>
</evidence>
<sequence>MKVKISRMSFGCPLADLRRSKHSEPRYGAQNDNRNNEFCQDAVSHQGNAAIIIPFPDHNFKPGTQVKPVCCSQKKHQNKQSRLGKQYPPQELLNKGS</sequence>
<reference evidence="2 3" key="1">
    <citation type="submission" date="2018-06" db="EMBL/GenBank/DDBJ databases">
        <authorList>
            <consortium name="Pathogen Informatics"/>
            <person name="Doyle S."/>
        </authorList>
    </citation>
    <scope>NUCLEOTIDE SEQUENCE [LARGE SCALE GENOMIC DNA]</scope>
    <source>
        <strain evidence="2 3">NCTC13148</strain>
    </source>
</reference>